<feature type="region of interest" description="Disordered" evidence="2">
    <location>
        <begin position="363"/>
        <end position="396"/>
    </location>
</feature>
<feature type="compositionally biased region" description="Polar residues" evidence="2">
    <location>
        <begin position="363"/>
        <end position="389"/>
    </location>
</feature>
<dbReference type="KEGG" id="lgi:LOTGIDRAFT_163456"/>
<dbReference type="CTD" id="20239423"/>
<keyword evidence="1" id="KW-0175">Coiled coil</keyword>
<dbReference type="AlphaFoldDB" id="V4BQ17"/>
<proteinExistence type="predicted"/>
<reference evidence="3 4" key="1">
    <citation type="journal article" date="2013" name="Nature">
        <title>Insights into bilaterian evolution from three spiralian genomes.</title>
        <authorList>
            <person name="Simakov O."/>
            <person name="Marletaz F."/>
            <person name="Cho S.J."/>
            <person name="Edsinger-Gonzales E."/>
            <person name="Havlak P."/>
            <person name="Hellsten U."/>
            <person name="Kuo D.H."/>
            <person name="Larsson T."/>
            <person name="Lv J."/>
            <person name="Arendt D."/>
            <person name="Savage R."/>
            <person name="Osoegawa K."/>
            <person name="de Jong P."/>
            <person name="Grimwood J."/>
            <person name="Chapman J.A."/>
            <person name="Shapiro H."/>
            <person name="Aerts A."/>
            <person name="Otillar R.P."/>
            <person name="Terry A.Y."/>
            <person name="Boore J.L."/>
            <person name="Grigoriev I.V."/>
            <person name="Lindberg D.R."/>
            <person name="Seaver E.C."/>
            <person name="Weisblat D.A."/>
            <person name="Putnam N.H."/>
            <person name="Rokhsar D.S."/>
        </authorList>
    </citation>
    <scope>NUCLEOTIDE SEQUENCE [LARGE SCALE GENOMIC DNA]</scope>
</reference>
<accession>V4BQ17</accession>
<dbReference type="HOGENOM" id="CLU_696943_0_0_1"/>
<sequence>MAMWTLLNCQAQSVSGIRMERVFYFNYLPEITIMSTIKERSEANSLASTPILTYSEPNTPPASDIYINLSEPSLQNVGDDVTEYIKELKGNIKDMKSHIHIQNRYIEDLTEKYENSLDTIVELNNKIHQLERDVQTWRVRARSQELSSSMLKHDVNELRDTIVLLRRENIEIIEHTPVSQTLSNYKSDVKIPDQKIQFNFESRSTNNEPKTKRSNKKGNQNTKIQSTFDVSGLTSNQNTKSMPAFDLSGLTAQSNNKSSNATRLNKPSLLKKRVKRNQPDIPNLHLDFRSIRQRPINQSSSPLDTQSSINNLNHQRLPSLSFSRDLSKQSKQFRKSTPRPSSLTDIQTNDVIFSRLELTSSKCIHSPRTSGNPNTRHLSQIVKGNSPNLLSRRPYT</sequence>
<feature type="compositionally biased region" description="Polar residues" evidence="2">
    <location>
        <begin position="197"/>
        <end position="208"/>
    </location>
</feature>
<keyword evidence="4" id="KW-1185">Reference proteome</keyword>
<feature type="compositionally biased region" description="Polar residues" evidence="2">
    <location>
        <begin position="250"/>
        <end position="265"/>
    </location>
</feature>
<evidence type="ECO:0000313" key="4">
    <source>
        <dbReference type="Proteomes" id="UP000030746"/>
    </source>
</evidence>
<feature type="region of interest" description="Disordered" evidence="2">
    <location>
        <begin position="325"/>
        <end position="348"/>
    </location>
</feature>
<evidence type="ECO:0000313" key="3">
    <source>
        <dbReference type="EMBL" id="ESO90949.1"/>
    </source>
</evidence>
<dbReference type="OrthoDB" id="6101718at2759"/>
<gene>
    <name evidence="3" type="ORF">LOTGIDRAFT_163456</name>
</gene>
<evidence type="ECO:0000256" key="2">
    <source>
        <dbReference type="SAM" id="MobiDB-lite"/>
    </source>
</evidence>
<feature type="region of interest" description="Disordered" evidence="2">
    <location>
        <begin position="197"/>
        <end position="290"/>
    </location>
</feature>
<dbReference type="GeneID" id="20239423"/>
<protein>
    <submittedName>
        <fullName evidence="3">Uncharacterized protein</fullName>
    </submittedName>
</protein>
<dbReference type="RefSeq" id="XP_009058221.1">
    <property type="nucleotide sequence ID" value="XM_009059973.1"/>
</dbReference>
<feature type="coiled-coil region" evidence="1">
    <location>
        <begin position="106"/>
        <end position="140"/>
    </location>
</feature>
<dbReference type="EMBL" id="KB202284">
    <property type="protein sequence ID" value="ESO90949.1"/>
    <property type="molecule type" value="Genomic_DNA"/>
</dbReference>
<dbReference type="Proteomes" id="UP000030746">
    <property type="component" value="Unassembled WGS sequence"/>
</dbReference>
<name>V4BQ17_LOTGI</name>
<organism evidence="3 4">
    <name type="scientific">Lottia gigantea</name>
    <name type="common">Giant owl limpet</name>
    <dbReference type="NCBI Taxonomy" id="225164"/>
    <lineage>
        <taxon>Eukaryota</taxon>
        <taxon>Metazoa</taxon>
        <taxon>Spiralia</taxon>
        <taxon>Lophotrochozoa</taxon>
        <taxon>Mollusca</taxon>
        <taxon>Gastropoda</taxon>
        <taxon>Patellogastropoda</taxon>
        <taxon>Lottioidea</taxon>
        <taxon>Lottiidae</taxon>
        <taxon>Lottia</taxon>
    </lineage>
</organism>
<feature type="compositionally biased region" description="Polar residues" evidence="2">
    <location>
        <begin position="217"/>
        <end position="241"/>
    </location>
</feature>
<feature type="compositionally biased region" description="Polar residues" evidence="2">
    <location>
        <begin position="338"/>
        <end position="348"/>
    </location>
</feature>
<evidence type="ECO:0000256" key="1">
    <source>
        <dbReference type="SAM" id="Coils"/>
    </source>
</evidence>